<dbReference type="EMBL" id="JBHTJZ010000072">
    <property type="protein sequence ID" value="MFD0962203.1"/>
    <property type="molecule type" value="Genomic_DNA"/>
</dbReference>
<dbReference type="Proteomes" id="UP001596989">
    <property type="component" value="Unassembled WGS sequence"/>
</dbReference>
<sequence>MKEIITREEAVRELHRLFAESGRKSQDLLDYVDSLEFERNRLREEVRQLKHTTSIRRAAGDAMNSRLKDALRE</sequence>
<protein>
    <submittedName>
        <fullName evidence="1">Uncharacterized protein</fullName>
    </submittedName>
</protein>
<evidence type="ECO:0000313" key="2">
    <source>
        <dbReference type="Proteomes" id="UP001596989"/>
    </source>
</evidence>
<name>A0ABW3HXC6_9BACL</name>
<dbReference type="RefSeq" id="WP_377568560.1">
    <property type="nucleotide sequence ID" value="NZ_JBHTJZ010000072.1"/>
</dbReference>
<evidence type="ECO:0000313" key="1">
    <source>
        <dbReference type="EMBL" id="MFD0962203.1"/>
    </source>
</evidence>
<keyword evidence="2" id="KW-1185">Reference proteome</keyword>
<comment type="caution">
    <text evidence="1">The sequence shown here is derived from an EMBL/GenBank/DDBJ whole genome shotgun (WGS) entry which is preliminary data.</text>
</comment>
<proteinExistence type="predicted"/>
<reference evidence="2" key="1">
    <citation type="journal article" date="2019" name="Int. J. Syst. Evol. Microbiol.">
        <title>The Global Catalogue of Microorganisms (GCM) 10K type strain sequencing project: providing services to taxonomists for standard genome sequencing and annotation.</title>
        <authorList>
            <consortium name="The Broad Institute Genomics Platform"/>
            <consortium name="The Broad Institute Genome Sequencing Center for Infectious Disease"/>
            <person name="Wu L."/>
            <person name="Ma J."/>
        </authorList>
    </citation>
    <scope>NUCLEOTIDE SEQUENCE [LARGE SCALE GENOMIC DNA]</scope>
    <source>
        <strain evidence="2">CCUG 59129</strain>
    </source>
</reference>
<organism evidence="1 2">
    <name type="scientific">Paenibacillus chungangensis</name>
    <dbReference type="NCBI Taxonomy" id="696535"/>
    <lineage>
        <taxon>Bacteria</taxon>
        <taxon>Bacillati</taxon>
        <taxon>Bacillota</taxon>
        <taxon>Bacilli</taxon>
        <taxon>Bacillales</taxon>
        <taxon>Paenibacillaceae</taxon>
        <taxon>Paenibacillus</taxon>
    </lineage>
</organism>
<accession>A0ABW3HXC6</accession>
<gene>
    <name evidence="1" type="ORF">ACFQ2I_22955</name>
</gene>